<dbReference type="Pfam" id="PF00196">
    <property type="entry name" value="GerE"/>
    <property type="match status" value="1"/>
</dbReference>
<dbReference type="GO" id="GO:0006355">
    <property type="term" value="P:regulation of DNA-templated transcription"/>
    <property type="evidence" value="ECO:0007669"/>
    <property type="project" value="InterPro"/>
</dbReference>
<dbReference type="CDD" id="cd06170">
    <property type="entry name" value="LuxR_C_like"/>
    <property type="match status" value="1"/>
</dbReference>
<feature type="domain" description="HTH luxR-type" evidence="5">
    <location>
        <begin position="1"/>
        <end position="69"/>
    </location>
</feature>
<dbReference type="PANTHER" id="PTHR44688:SF16">
    <property type="entry name" value="DNA-BINDING TRANSCRIPTIONAL ACTIVATOR DEVR_DOSR"/>
    <property type="match status" value="1"/>
</dbReference>
<dbReference type="PRINTS" id="PR00038">
    <property type="entry name" value="HTHLUXR"/>
</dbReference>
<dbReference type="InterPro" id="IPR016032">
    <property type="entry name" value="Sig_transdc_resp-reg_C-effctor"/>
</dbReference>
<proteinExistence type="predicted"/>
<evidence type="ECO:0000313" key="7">
    <source>
        <dbReference type="Proteomes" id="UP000075320"/>
    </source>
</evidence>
<evidence type="ECO:0000256" key="4">
    <source>
        <dbReference type="SAM" id="MobiDB-lite"/>
    </source>
</evidence>
<organism evidence="6 7">
    <name type="scientific">Bdellovibrio bacteriovorus</name>
    <dbReference type="NCBI Taxonomy" id="959"/>
    <lineage>
        <taxon>Bacteria</taxon>
        <taxon>Pseudomonadati</taxon>
        <taxon>Bdellovibrionota</taxon>
        <taxon>Bdellovibrionia</taxon>
        <taxon>Bdellovibrionales</taxon>
        <taxon>Pseudobdellovibrionaceae</taxon>
        <taxon>Bdellovibrio</taxon>
    </lineage>
</organism>
<protein>
    <submittedName>
        <fullName evidence="6">Helix-turn-helix transcriptional regulator</fullName>
    </submittedName>
</protein>
<evidence type="ECO:0000256" key="3">
    <source>
        <dbReference type="ARBA" id="ARBA00023163"/>
    </source>
</evidence>
<keyword evidence="1" id="KW-0805">Transcription regulation</keyword>
<dbReference type="SMART" id="SM00421">
    <property type="entry name" value="HTH_LUXR"/>
    <property type="match status" value="1"/>
</dbReference>
<feature type="region of interest" description="Disordered" evidence="4">
    <location>
        <begin position="99"/>
        <end position="131"/>
    </location>
</feature>
<gene>
    <name evidence="6" type="ORF">AZI86_14840</name>
</gene>
<evidence type="ECO:0000259" key="5">
    <source>
        <dbReference type="PROSITE" id="PS50043"/>
    </source>
</evidence>
<dbReference type="SUPFAM" id="SSF46894">
    <property type="entry name" value="C-terminal effector domain of the bipartite response regulators"/>
    <property type="match status" value="1"/>
</dbReference>
<evidence type="ECO:0000313" key="6">
    <source>
        <dbReference type="EMBL" id="KYG64077.1"/>
    </source>
</evidence>
<dbReference type="PROSITE" id="PS00622">
    <property type="entry name" value="HTH_LUXR_1"/>
    <property type="match status" value="1"/>
</dbReference>
<name>A0A150WJW3_BDEBC</name>
<comment type="caution">
    <text evidence="6">The sequence shown here is derived from an EMBL/GenBank/DDBJ whole genome shotgun (WGS) entry which is preliminary data.</text>
</comment>
<reference evidence="6 7" key="1">
    <citation type="submission" date="2016-03" db="EMBL/GenBank/DDBJ databases">
        <authorList>
            <person name="Ploux O."/>
        </authorList>
    </citation>
    <scope>NUCLEOTIDE SEQUENCE [LARGE SCALE GENOMIC DNA]</scope>
    <source>
        <strain evidence="6 7">R0</strain>
    </source>
</reference>
<dbReference type="OrthoDB" id="5298452at2"/>
<sequence>MLRDVLIQKGLSNREAEVAELVSKGLSNKEVANQLFVTEKTVKFHLTNIYKKMNVKSRAQLIVWCLPHLGFVETEVRAENNNQSATAASAYNNNATQTIPAGSATVSGGTTTLPGSGINRGGNSDIGMGGI</sequence>
<dbReference type="PANTHER" id="PTHR44688">
    <property type="entry name" value="DNA-BINDING TRANSCRIPTIONAL ACTIVATOR DEVR_DOSR"/>
    <property type="match status" value="1"/>
</dbReference>
<feature type="compositionally biased region" description="Low complexity" evidence="4">
    <location>
        <begin position="99"/>
        <end position="112"/>
    </location>
</feature>
<keyword evidence="7" id="KW-1185">Reference proteome</keyword>
<dbReference type="RefSeq" id="WP_061836043.1">
    <property type="nucleotide sequence ID" value="NZ_LUKE01000003.1"/>
</dbReference>
<dbReference type="InterPro" id="IPR036388">
    <property type="entry name" value="WH-like_DNA-bd_sf"/>
</dbReference>
<keyword evidence="2" id="KW-0238">DNA-binding</keyword>
<dbReference type="Proteomes" id="UP000075320">
    <property type="component" value="Unassembled WGS sequence"/>
</dbReference>
<dbReference type="GO" id="GO:0003677">
    <property type="term" value="F:DNA binding"/>
    <property type="evidence" value="ECO:0007669"/>
    <property type="project" value="UniProtKB-KW"/>
</dbReference>
<keyword evidence="3" id="KW-0804">Transcription</keyword>
<dbReference type="InterPro" id="IPR000792">
    <property type="entry name" value="Tscrpt_reg_LuxR_C"/>
</dbReference>
<dbReference type="PROSITE" id="PS50043">
    <property type="entry name" value="HTH_LUXR_2"/>
    <property type="match status" value="1"/>
</dbReference>
<dbReference type="EMBL" id="LUKE01000003">
    <property type="protein sequence ID" value="KYG64077.1"/>
    <property type="molecule type" value="Genomic_DNA"/>
</dbReference>
<accession>A0A150WJW3</accession>
<dbReference type="AlphaFoldDB" id="A0A150WJW3"/>
<evidence type="ECO:0000256" key="2">
    <source>
        <dbReference type="ARBA" id="ARBA00023125"/>
    </source>
</evidence>
<dbReference type="Gene3D" id="1.10.10.10">
    <property type="entry name" value="Winged helix-like DNA-binding domain superfamily/Winged helix DNA-binding domain"/>
    <property type="match status" value="1"/>
</dbReference>
<evidence type="ECO:0000256" key="1">
    <source>
        <dbReference type="ARBA" id="ARBA00023015"/>
    </source>
</evidence>